<dbReference type="InterPro" id="IPR028992">
    <property type="entry name" value="Hedgehog/Intein_dom"/>
</dbReference>
<dbReference type="EMBL" id="BMIV01000010">
    <property type="protein sequence ID" value="GGF73943.1"/>
    <property type="molecule type" value="Genomic_DNA"/>
</dbReference>
<protein>
    <recommendedName>
        <fullName evidence="1">Hedgehog/Intein (Hint) domain-containing protein</fullName>
    </recommendedName>
</protein>
<keyword evidence="3" id="KW-1185">Reference proteome</keyword>
<evidence type="ECO:0000259" key="1">
    <source>
        <dbReference type="Pfam" id="PF13403"/>
    </source>
</evidence>
<comment type="caution">
    <text evidence="2">The sequence shown here is derived from an EMBL/GenBank/DDBJ whole genome shotgun (WGS) entry which is preliminary data.</text>
</comment>
<feature type="domain" description="Hedgehog/Intein (Hint)" evidence="1">
    <location>
        <begin position="1"/>
        <end position="120"/>
    </location>
</feature>
<evidence type="ECO:0000313" key="2">
    <source>
        <dbReference type="EMBL" id="GGF73943.1"/>
    </source>
</evidence>
<sequence length="177" mass="19496">MTRDAGLQPVRWVGRRLLGRDELEAAPHLSPLRIAAGALGKGVPEADLIVSPQHRVLVRSRIAQKMFGTDEVLVAAKQLLLVEGIDIADDLDEITYVHVLFDDHQVVWSNGAETESLHPGRQALDMIGQAAREEILALFPELREAGFVRPAARPMVSGRMGRKLAMRHAQNHKPLVA</sequence>
<name>A0ABQ1VK81_9RHOB</name>
<reference evidence="3" key="1">
    <citation type="journal article" date="2019" name="Int. J. Syst. Evol. Microbiol.">
        <title>The Global Catalogue of Microorganisms (GCM) 10K type strain sequencing project: providing services to taxonomists for standard genome sequencing and annotation.</title>
        <authorList>
            <consortium name="The Broad Institute Genomics Platform"/>
            <consortium name="The Broad Institute Genome Sequencing Center for Infectious Disease"/>
            <person name="Wu L."/>
            <person name="Ma J."/>
        </authorList>
    </citation>
    <scope>NUCLEOTIDE SEQUENCE [LARGE SCALE GENOMIC DNA]</scope>
    <source>
        <strain evidence="3">CGMCC 1.15419</strain>
    </source>
</reference>
<gene>
    <name evidence="2" type="ORF">GCM10011402_28210</name>
</gene>
<dbReference type="Proteomes" id="UP000640509">
    <property type="component" value="Unassembled WGS sequence"/>
</dbReference>
<dbReference type="SUPFAM" id="SSF51294">
    <property type="entry name" value="Hedgehog/intein (Hint) domain"/>
    <property type="match status" value="1"/>
</dbReference>
<organism evidence="2 3">
    <name type="scientific">Paracoccus acridae</name>
    <dbReference type="NCBI Taxonomy" id="1795310"/>
    <lineage>
        <taxon>Bacteria</taxon>
        <taxon>Pseudomonadati</taxon>
        <taxon>Pseudomonadota</taxon>
        <taxon>Alphaproteobacteria</taxon>
        <taxon>Rhodobacterales</taxon>
        <taxon>Paracoccaceae</taxon>
        <taxon>Paracoccus</taxon>
    </lineage>
</organism>
<dbReference type="Pfam" id="PF13403">
    <property type="entry name" value="Hint_2"/>
    <property type="match status" value="1"/>
</dbReference>
<accession>A0ABQ1VK81</accession>
<proteinExistence type="predicted"/>
<evidence type="ECO:0000313" key="3">
    <source>
        <dbReference type="Proteomes" id="UP000640509"/>
    </source>
</evidence>
<dbReference type="InterPro" id="IPR036844">
    <property type="entry name" value="Hint_dom_sf"/>
</dbReference>